<comment type="caution">
    <text evidence="1">The sequence shown here is derived from an EMBL/GenBank/DDBJ whole genome shotgun (WGS) entry which is preliminary data.</text>
</comment>
<dbReference type="Proteomes" id="UP000805193">
    <property type="component" value="Unassembled WGS sequence"/>
</dbReference>
<evidence type="ECO:0000313" key="2">
    <source>
        <dbReference type="Proteomes" id="UP000805193"/>
    </source>
</evidence>
<organism evidence="1 2">
    <name type="scientific">Ixodes persulcatus</name>
    <name type="common">Taiga tick</name>
    <dbReference type="NCBI Taxonomy" id="34615"/>
    <lineage>
        <taxon>Eukaryota</taxon>
        <taxon>Metazoa</taxon>
        <taxon>Ecdysozoa</taxon>
        <taxon>Arthropoda</taxon>
        <taxon>Chelicerata</taxon>
        <taxon>Arachnida</taxon>
        <taxon>Acari</taxon>
        <taxon>Parasitiformes</taxon>
        <taxon>Ixodida</taxon>
        <taxon>Ixodoidea</taxon>
        <taxon>Ixodidae</taxon>
        <taxon>Ixodinae</taxon>
        <taxon>Ixodes</taxon>
    </lineage>
</organism>
<keyword evidence="2" id="KW-1185">Reference proteome</keyword>
<sequence length="546" mass="59866">DQVGSKQHSPETVPLQSFASSASHHVPATPLEAPAVPTPNTSSGKMQQHPQPPSSSESASKRQPDSQPVPEPRAEPAVSSGAVPKRVPAGQRGRARRSCTGRIQRQASVCLPWDEEPQCSHWATCPQPRRLSVPARLVPRDLSGEGWCEVPSPLRESASTEAPGILEQGLDRMARLLKSRSLEEEGTPAVLYNDIGSKENVHHEEDSLSSPGLSPESDDDDNSEDPETVRMQYRQLWELRATFEEEETTDCFEDLSSGSHGVASRLCNDEEEDDRPPCGFSTSQESEATDDPARALNLSSDVRRQNYKVLLARRLHRKTESSADNSFDSMETDCSSTDASRTEGGVTTVLVRLDHGQHRWRRGYRSMESTNGNKLSRKNVLAGQEGGSSRRGSALRKRRQLEGVQGQASSDDGASASAVAGAPTDEPSSEQPESSYYDVHGKMSVFHRFFRSSRRSSRSSSSKRILLRDYSIDYRSDQLFRKFSSQDPVEDTAQDTSLAASPRLSSTRLLSPQLSIEEEEGSDASAMDDDWKAPCCEAPVAALPTD</sequence>
<dbReference type="EMBL" id="JABSTQ010006788">
    <property type="protein sequence ID" value="KAG0436697.1"/>
    <property type="molecule type" value="Genomic_DNA"/>
</dbReference>
<accession>A0AC60QNC7</accession>
<protein>
    <submittedName>
        <fullName evidence="1">Uncharacterized protein</fullName>
    </submittedName>
</protein>
<feature type="non-terminal residue" evidence="1">
    <location>
        <position position="1"/>
    </location>
</feature>
<proteinExistence type="predicted"/>
<evidence type="ECO:0000313" key="1">
    <source>
        <dbReference type="EMBL" id="KAG0436697.1"/>
    </source>
</evidence>
<gene>
    <name evidence="1" type="ORF">HPB47_017807</name>
</gene>
<name>A0AC60QNC7_IXOPE</name>
<reference evidence="1 2" key="1">
    <citation type="journal article" date="2020" name="Cell">
        <title>Large-Scale Comparative Analyses of Tick Genomes Elucidate Their Genetic Diversity and Vector Capacities.</title>
        <authorList>
            <consortium name="Tick Genome and Microbiome Consortium (TIGMIC)"/>
            <person name="Jia N."/>
            <person name="Wang J."/>
            <person name="Shi W."/>
            <person name="Du L."/>
            <person name="Sun Y."/>
            <person name="Zhan W."/>
            <person name="Jiang J.F."/>
            <person name="Wang Q."/>
            <person name="Zhang B."/>
            <person name="Ji P."/>
            <person name="Bell-Sakyi L."/>
            <person name="Cui X.M."/>
            <person name="Yuan T.T."/>
            <person name="Jiang B.G."/>
            <person name="Yang W.F."/>
            <person name="Lam T.T."/>
            <person name="Chang Q.C."/>
            <person name="Ding S.J."/>
            <person name="Wang X.J."/>
            <person name="Zhu J.G."/>
            <person name="Ruan X.D."/>
            <person name="Zhao L."/>
            <person name="Wei J.T."/>
            <person name="Ye R.Z."/>
            <person name="Que T.C."/>
            <person name="Du C.H."/>
            <person name="Zhou Y.H."/>
            <person name="Cheng J.X."/>
            <person name="Dai P.F."/>
            <person name="Guo W.B."/>
            <person name="Han X.H."/>
            <person name="Huang E.J."/>
            <person name="Li L.F."/>
            <person name="Wei W."/>
            <person name="Gao Y.C."/>
            <person name="Liu J.Z."/>
            <person name="Shao H.Z."/>
            <person name="Wang X."/>
            <person name="Wang C.C."/>
            <person name="Yang T.C."/>
            <person name="Huo Q.B."/>
            <person name="Li W."/>
            <person name="Chen H.Y."/>
            <person name="Chen S.E."/>
            <person name="Zhou L.G."/>
            <person name="Ni X.B."/>
            <person name="Tian J.H."/>
            <person name="Sheng Y."/>
            <person name="Liu T."/>
            <person name="Pan Y.S."/>
            <person name="Xia L.Y."/>
            <person name="Li J."/>
            <person name="Zhao F."/>
            <person name="Cao W.C."/>
        </authorList>
    </citation>
    <scope>NUCLEOTIDE SEQUENCE [LARGE SCALE GENOMIC DNA]</scope>
    <source>
        <strain evidence="1">Iper-2018</strain>
    </source>
</reference>